<protein>
    <submittedName>
        <fullName evidence="1">Uncharacterized protein</fullName>
    </submittedName>
</protein>
<evidence type="ECO:0000313" key="2">
    <source>
        <dbReference type="Proteomes" id="UP000503144"/>
    </source>
</evidence>
<gene>
    <name evidence="1" type="ORF">HF324_29330</name>
</gene>
<dbReference type="RefSeq" id="WP_168862037.1">
    <property type="nucleotide sequence ID" value="NZ_CP051204.2"/>
</dbReference>
<sequence>MSRNYFVSRRDSLENELQMVIPQNNKGIFEQLFEIYFNGLNLYSKMSDLPIIDIVNEETGKIYKKIAPHATTFQIERLSEIIANHKKQLCSKKRQLLEQVIIEDTLLGKDYSLSEKRELIKPYLYYFIRPYYYTGYDNIFDDLFRKWLFKIKKIATAAQILRELTNKLTELKELPANQITTDPPVKIKWKGSPALLGCIIEELISKGYMERPTSSYLKDAAVYLQIFDIDTTPATLAKELSDRTNSLCAENKLKFSLPKKEHLK</sequence>
<dbReference type="EMBL" id="CP051204">
    <property type="protein sequence ID" value="QJB41726.1"/>
    <property type="molecule type" value="Genomic_DNA"/>
</dbReference>
<organism evidence="1 2">
    <name type="scientific">Chitinophaga oryzae</name>
    <dbReference type="NCBI Taxonomy" id="2725414"/>
    <lineage>
        <taxon>Bacteria</taxon>
        <taxon>Pseudomonadati</taxon>
        <taxon>Bacteroidota</taxon>
        <taxon>Chitinophagia</taxon>
        <taxon>Chitinophagales</taxon>
        <taxon>Chitinophagaceae</taxon>
        <taxon>Chitinophaga</taxon>
    </lineage>
</organism>
<accession>A0ABX6LP79</accession>
<proteinExistence type="predicted"/>
<evidence type="ECO:0000313" key="1">
    <source>
        <dbReference type="EMBL" id="QJB41726.1"/>
    </source>
</evidence>
<keyword evidence="2" id="KW-1185">Reference proteome</keyword>
<reference evidence="1 2" key="2">
    <citation type="submission" date="2020-09" db="EMBL/GenBank/DDBJ databases">
        <authorList>
            <person name="Kittiwongwattana C."/>
        </authorList>
    </citation>
    <scope>NUCLEOTIDE SEQUENCE [LARGE SCALE GENOMIC DNA]</scope>
    <source>
        <strain evidence="1 2">1303</strain>
    </source>
</reference>
<dbReference type="Proteomes" id="UP000503144">
    <property type="component" value="Chromosome"/>
</dbReference>
<name>A0ABX6LP79_9BACT</name>
<reference evidence="2" key="1">
    <citation type="submission" date="2020-04" db="EMBL/GenBank/DDBJ databases">
        <authorList>
            <person name="Kittiwongwattana C."/>
        </authorList>
    </citation>
    <scope>NUCLEOTIDE SEQUENCE [LARGE SCALE GENOMIC DNA]</scope>
    <source>
        <strain evidence="2">1303</strain>
    </source>
</reference>